<sequence length="53" mass="6024">MTSRRVIRLQDKTSSNGPIVLPSLDEIFIIRTPYLLKLFLSRTSPSRPVIPLS</sequence>
<gene>
    <name evidence="1" type="ORF">LptCag_1906</name>
</gene>
<evidence type="ECO:0000313" key="1">
    <source>
        <dbReference type="EMBL" id="KGA93211.1"/>
    </source>
</evidence>
<protein>
    <submittedName>
        <fullName evidence="1">Uncharacterized protein</fullName>
    </submittedName>
</protein>
<dbReference type="PATRIC" id="fig|178606.4.peg.2160"/>
<dbReference type="AlphaFoldDB" id="A0A094YJ29"/>
<organism evidence="1 2">
    <name type="scientific">Leptospirillum ferriphilum</name>
    <dbReference type="NCBI Taxonomy" id="178606"/>
    <lineage>
        <taxon>Bacteria</taxon>
        <taxon>Pseudomonadati</taxon>
        <taxon>Nitrospirota</taxon>
        <taxon>Nitrospiria</taxon>
        <taxon>Nitrospirales</taxon>
        <taxon>Nitrospiraceae</taxon>
        <taxon>Leptospirillum</taxon>
    </lineage>
</organism>
<name>A0A094YJ29_9BACT</name>
<accession>A0A094YJ29</accession>
<evidence type="ECO:0000313" key="2">
    <source>
        <dbReference type="Proteomes" id="UP000029452"/>
    </source>
</evidence>
<comment type="caution">
    <text evidence="1">The sequence shown here is derived from an EMBL/GenBank/DDBJ whole genome shotgun (WGS) entry which is preliminary data.</text>
</comment>
<dbReference type="EMBL" id="JPGK01000008">
    <property type="protein sequence ID" value="KGA93211.1"/>
    <property type="molecule type" value="Genomic_DNA"/>
</dbReference>
<proteinExistence type="predicted"/>
<reference evidence="1 2" key="1">
    <citation type="submission" date="2014-06" db="EMBL/GenBank/DDBJ databases">
        <title>Draft genome sequence of iron oxidizing acidophile Leptospirillum ferriphilum DSM14647.</title>
        <authorList>
            <person name="Cardenas J.P."/>
            <person name="Lazcano M."/>
            <person name="Ossandon F.J."/>
            <person name="Corbett M."/>
            <person name="Holmes D.S."/>
            <person name="Watkin E."/>
        </authorList>
    </citation>
    <scope>NUCLEOTIDE SEQUENCE [LARGE SCALE GENOMIC DNA]</scope>
    <source>
        <strain evidence="1 2">DSM 14647</strain>
    </source>
</reference>
<dbReference type="Proteomes" id="UP000029452">
    <property type="component" value="Unassembled WGS sequence"/>
</dbReference>